<organism evidence="2 3">
    <name type="scientific">Rotaria socialis</name>
    <dbReference type="NCBI Taxonomy" id="392032"/>
    <lineage>
        <taxon>Eukaryota</taxon>
        <taxon>Metazoa</taxon>
        <taxon>Spiralia</taxon>
        <taxon>Gnathifera</taxon>
        <taxon>Rotifera</taxon>
        <taxon>Eurotatoria</taxon>
        <taxon>Bdelloidea</taxon>
        <taxon>Philodinida</taxon>
        <taxon>Philodinidae</taxon>
        <taxon>Rotaria</taxon>
    </lineage>
</organism>
<dbReference type="EMBL" id="CAJOBR010057306">
    <property type="protein sequence ID" value="CAF5064691.1"/>
    <property type="molecule type" value="Genomic_DNA"/>
</dbReference>
<name>A0A822DC37_9BILA</name>
<sequence length="48" mass="4942">THPTIGGDSTSLSNSVVHLIDDRSNESTKALPGTGAVSLCESLPPSHR</sequence>
<evidence type="ECO:0000313" key="3">
    <source>
        <dbReference type="Proteomes" id="UP000663848"/>
    </source>
</evidence>
<feature type="non-terminal residue" evidence="2">
    <location>
        <position position="1"/>
    </location>
</feature>
<gene>
    <name evidence="2" type="ORF">QYT958_LOCUS42873</name>
</gene>
<dbReference type="Proteomes" id="UP000663848">
    <property type="component" value="Unassembled WGS sequence"/>
</dbReference>
<comment type="caution">
    <text evidence="2">The sequence shown here is derived from an EMBL/GenBank/DDBJ whole genome shotgun (WGS) entry which is preliminary data.</text>
</comment>
<accession>A0A822DC37</accession>
<protein>
    <submittedName>
        <fullName evidence="2">Uncharacterized protein</fullName>
    </submittedName>
</protein>
<proteinExistence type="predicted"/>
<reference evidence="2" key="1">
    <citation type="submission" date="2021-02" db="EMBL/GenBank/DDBJ databases">
        <authorList>
            <person name="Nowell W R."/>
        </authorList>
    </citation>
    <scope>NUCLEOTIDE SEQUENCE</scope>
</reference>
<evidence type="ECO:0000313" key="2">
    <source>
        <dbReference type="EMBL" id="CAF5064691.1"/>
    </source>
</evidence>
<dbReference type="AlphaFoldDB" id="A0A822DC37"/>
<feature type="region of interest" description="Disordered" evidence="1">
    <location>
        <begin position="23"/>
        <end position="48"/>
    </location>
</feature>
<evidence type="ECO:0000256" key="1">
    <source>
        <dbReference type="SAM" id="MobiDB-lite"/>
    </source>
</evidence>